<evidence type="ECO:0000313" key="3">
    <source>
        <dbReference type="Proteomes" id="UP001197093"/>
    </source>
</evidence>
<feature type="region of interest" description="Disordered" evidence="1">
    <location>
        <begin position="354"/>
        <end position="376"/>
    </location>
</feature>
<protein>
    <submittedName>
        <fullName evidence="2">Uncharacterized protein</fullName>
    </submittedName>
</protein>
<gene>
    <name evidence="2" type="ORF">NEMBOFW57_008508</name>
</gene>
<keyword evidence="3" id="KW-1185">Reference proteome</keyword>
<feature type="compositionally biased region" description="Basic residues" evidence="1">
    <location>
        <begin position="15"/>
        <end position="24"/>
    </location>
</feature>
<feature type="region of interest" description="Disordered" evidence="1">
    <location>
        <begin position="1"/>
        <end position="34"/>
    </location>
</feature>
<feature type="compositionally biased region" description="Pro residues" evidence="1">
    <location>
        <begin position="448"/>
        <end position="459"/>
    </location>
</feature>
<dbReference type="EMBL" id="JAHCVI010000004">
    <property type="protein sequence ID" value="KAG7286202.1"/>
    <property type="molecule type" value="Genomic_DNA"/>
</dbReference>
<organism evidence="2 3">
    <name type="scientific">Staphylotrichum longicolle</name>
    <dbReference type="NCBI Taxonomy" id="669026"/>
    <lineage>
        <taxon>Eukaryota</taxon>
        <taxon>Fungi</taxon>
        <taxon>Dikarya</taxon>
        <taxon>Ascomycota</taxon>
        <taxon>Pezizomycotina</taxon>
        <taxon>Sordariomycetes</taxon>
        <taxon>Sordariomycetidae</taxon>
        <taxon>Sordariales</taxon>
        <taxon>Chaetomiaceae</taxon>
        <taxon>Staphylotrichum</taxon>
    </lineage>
</organism>
<reference evidence="2" key="1">
    <citation type="submission" date="2023-02" db="EMBL/GenBank/DDBJ databases">
        <authorList>
            <person name="Palmer J.M."/>
        </authorList>
    </citation>
    <scope>NUCLEOTIDE SEQUENCE</scope>
    <source>
        <strain evidence="2">FW57</strain>
    </source>
</reference>
<evidence type="ECO:0000256" key="1">
    <source>
        <dbReference type="SAM" id="MobiDB-lite"/>
    </source>
</evidence>
<name>A0AAD4HVX3_9PEZI</name>
<comment type="caution">
    <text evidence="2">The sequence shown here is derived from an EMBL/GenBank/DDBJ whole genome shotgun (WGS) entry which is preliminary data.</text>
</comment>
<dbReference type="AlphaFoldDB" id="A0AAD4HVX3"/>
<feature type="region of interest" description="Disordered" evidence="1">
    <location>
        <begin position="416"/>
        <end position="459"/>
    </location>
</feature>
<feature type="compositionally biased region" description="Basic and acidic residues" evidence="1">
    <location>
        <begin position="424"/>
        <end position="439"/>
    </location>
</feature>
<dbReference type="Proteomes" id="UP001197093">
    <property type="component" value="Unassembled WGS sequence"/>
</dbReference>
<proteinExistence type="predicted"/>
<sequence length="527" mass="58270">MLQISNLTLPEKGMKKEKKKKKSPPPRNWKTTLARSNIVPSRPYVSAPTHRIASTSAEPRIPYTSTETLDVIRNHSVLGEDSDQEVDADYEEDTDPAEQCPRILIDAIERRLCAVQIGAAAAFGRTREEAGLVEELETSATWGKSITKPYESCAQPTPRETDVQLQILEDENRMLRECLIGWANQSSQASERVEGPSMRPSTAFGPDVLIEKLRESERQRSILKHRVKELEKIQNQDGHIFEMLLSADPVHDGTPDCKPIIRHIRRELEEHRMLGEVIGPALTVRGVLALKAIQHQRTQLQNKFQAGSDLDTILSLQEAIDLASQLDSSPHLLDPDSTNIQSCSRCKIPRFLRLPPISSTPSQQQHPSLPPQALLSPIPLTVPRSEFNCSPSGQPPGCCRQLICDACASPAAVAVVAPASSSQDSDRDRDRADHGDRRRGSCPAPNCTSPPSPGTVPMCPVPPPTTTAQLASTTILRSCRDPGVVADCPAHGLDHHYNDHKWWRQQRGVRCGRGRGVEEIVQEYAEN</sequence>
<accession>A0AAD4HVX3</accession>
<evidence type="ECO:0000313" key="2">
    <source>
        <dbReference type="EMBL" id="KAG7286202.1"/>
    </source>
</evidence>